<proteinExistence type="predicted"/>
<sequence length="37" mass="4246">MSTELSDCTADLADLGYTELQNLREWEAKFSFKYPTA</sequence>
<evidence type="ECO:0000313" key="1">
    <source>
        <dbReference type="EMBL" id="GFH25071.1"/>
    </source>
</evidence>
<accession>A0A699ZRU9</accession>
<gene>
    <name evidence="1" type="ORF">HaLaN_22973</name>
</gene>
<keyword evidence="2" id="KW-1185">Reference proteome</keyword>
<organism evidence="1 2">
    <name type="scientific">Haematococcus lacustris</name>
    <name type="common">Green alga</name>
    <name type="synonym">Haematococcus pluvialis</name>
    <dbReference type="NCBI Taxonomy" id="44745"/>
    <lineage>
        <taxon>Eukaryota</taxon>
        <taxon>Viridiplantae</taxon>
        <taxon>Chlorophyta</taxon>
        <taxon>core chlorophytes</taxon>
        <taxon>Chlorophyceae</taxon>
        <taxon>CS clade</taxon>
        <taxon>Chlamydomonadales</taxon>
        <taxon>Haematococcaceae</taxon>
        <taxon>Haematococcus</taxon>
    </lineage>
</organism>
<dbReference type="AlphaFoldDB" id="A0A699ZRU9"/>
<evidence type="ECO:0000313" key="2">
    <source>
        <dbReference type="Proteomes" id="UP000485058"/>
    </source>
</evidence>
<dbReference type="Proteomes" id="UP000485058">
    <property type="component" value="Unassembled WGS sequence"/>
</dbReference>
<protein>
    <submittedName>
        <fullName evidence="1">Uncharacterized protein</fullName>
    </submittedName>
</protein>
<comment type="caution">
    <text evidence="1">The sequence shown here is derived from an EMBL/GenBank/DDBJ whole genome shotgun (WGS) entry which is preliminary data.</text>
</comment>
<name>A0A699ZRU9_HAELA</name>
<dbReference type="EMBL" id="BLLF01002708">
    <property type="protein sequence ID" value="GFH25071.1"/>
    <property type="molecule type" value="Genomic_DNA"/>
</dbReference>
<reference evidence="1 2" key="1">
    <citation type="submission" date="2020-02" db="EMBL/GenBank/DDBJ databases">
        <title>Draft genome sequence of Haematococcus lacustris strain NIES-144.</title>
        <authorList>
            <person name="Morimoto D."/>
            <person name="Nakagawa S."/>
            <person name="Yoshida T."/>
            <person name="Sawayama S."/>
        </authorList>
    </citation>
    <scope>NUCLEOTIDE SEQUENCE [LARGE SCALE GENOMIC DNA]</scope>
    <source>
        <strain evidence="1 2">NIES-144</strain>
    </source>
</reference>